<dbReference type="NCBIfam" id="NF006830">
    <property type="entry name" value="PRK09355.1"/>
    <property type="match status" value="1"/>
</dbReference>
<evidence type="ECO:0000256" key="7">
    <source>
        <dbReference type="ARBA" id="ARBA00022777"/>
    </source>
</evidence>
<dbReference type="CDD" id="cd01170">
    <property type="entry name" value="THZ_kinase"/>
    <property type="match status" value="1"/>
</dbReference>
<keyword evidence="8 11" id="KW-0067">ATP-binding</keyword>
<dbReference type="Pfam" id="PF02110">
    <property type="entry name" value="HK"/>
    <property type="match status" value="1"/>
</dbReference>
<evidence type="ECO:0000313" key="12">
    <source>
        <dbReference type="EMBL" id="EXI62442.1"/>
    </source>
</evidence>
<dbReference type="SUPFAM" id="SSF53613">
    <property type="entry name" value="Ribokinase-like"/>
    <property type="match status" value="1"/>
</dbReference>
<keyword evidence="9 11" id="KW-0460">Magnesium</keyword>
<proteinExistence type="inferred from homology"/>
<dbReference type="EMBL" id="JANJ01000003">
    <property type="protein sequence ID" value="EXI62442.1"/>
    <property type="molecule type" value="Genomic_DNA"/>
</dbReference>
<keyword evidence="5 11" id="KW-0479">Metal-binding</keyword>
<feature type="binding site" evidence="11">
    <location>
        <position position="123"/>
    </location>
    <ligand>
        <name>ATP</name>
        <dbReference type="ChEBI" id="CHEBI:30616"/>
    </ligand>
</feature>
<evidence type="ECO:0000256" key="6">
    <source>
        <dbReference type="ARBA" id="ARBA00022741"/>
    </source>
</evidence>
<dbReference type="NCBIfam" id="TIGR00694">
    <property type="entry name" value="thiM"/>
    <property type="match status" value="1"/>
</dbReference>
<evidence type="ECO:0000256" key="10">
    <source>
        <dbReference type="ARBA" id="ARBA00022977"/>
    </source>
</evidence>
<dbReference type="HAMAP" id="MF_00228">
    <property type="entry name" value="Thz_kinase"/>
    <property type="match status" value="1"/>
</dbReference>
<keyword evidence="4 11" id="KW-0808">Transferase</keyword>
<evidence type="ECO:0000256" key="2">
    <source>
        <dbReference type="ARBA" id="ARBA00001946"/>
    </source>
</evidence>
<dbReference type="STRING" id="1122190.GCA_000621105_01444"/>
<dbReference type="PRINTS" id="PR01099">
    <property type="entry name" value="HYETHTZKNASE"/>
</dbReference>
<evidence type="ECO:0000256" key="9">
    <source>
        <dbReference type="ARBA" id="ARBA00022842"/>
    </source>
</evidence>
<keyword evidence="7 11" id="KW-0418">Kinase</keyword>
<organism evidence="12 13">
    <name type="scientific">Mannheimia granulomatis</name>
    <dbReference type="NCBI Taxonomy" id="85402"/>
    <lineage>
        <taxon>Bacteria</taxon>
        <taxon>Pseudomonadati</taxon>
        <taxon>Pseudomonadota</taxon>
        <taxon>Gammaproteobacteria</taxon>
        <taxon>Pasteurellales</taxon>
        <taxon>Pasteurellaceae</taxon>
        <taxon>Mannheimia</taxon>
    </lineage>
</organism>
<reference evidence="12 13" key="1">
    <citation type="journal article" date="2014" name="Genome Announc.">
        <title>Genome Sequence of a Presumptive Mannheimia haemolytica Strain with an A1/A6-Cross-Reactive Serotype from a White-Tailed Deer (Odocoileus virginianus).</title>
        <authorList>
            <person name="Lawrence P.K."/>
            <person name="Bey R.F."/>
            <person name="Wiener B."/>
            <person name="Kittichotirat W."/>
            <person name="Bumgarner R.E."/>
        </authorList>
    </citation>
    <scope>NUCLEOTIDE SEQUENCE [LARGE SCALE GENOMIC DNA]</scope>
    <source>
        <strain evidence="12 13">PKL10</strain>
    </source>
</reference>
<dbReference type="PATRIC" id="fig|1450449.3.peg.793"/>
<dbReference type="AlphaFoldDB" id="A0A011ND28"/>
<evidence type="ECO:0000256" key="3">
    <source>
        <dbReference type="ARBA" id="ARBA00004868"/>
    </source>
</evidence>
<dbReference type="OrthoDB" id="8909021at2"/>
<feature type="binding site" evidence="11">
    <location>
        <position position="169"/>
    </location>
    <ligand>
        <name>ATP</name>
        <dbReference type="ChEBI" id="CHEBI:30616"/>
    </ligand>
</feature>
<dbReference type="RefSeq" id="WP_042802153.1">
    <property type="nucleotide sequence ID" value="NZ_AVSP01000013.1"/>
</dbReference>
<keyword evidence="6 11" id="KW-0547">Nucleotide-binding</keyword>
<gene>
    <name evidence="11" type="primary">thiM</name>
    <name evidence="12" type="ORF">AK33_04135</name>
</gene>
<evidence type="ECO:0000313" key="13">
    <source>
        <dbReference type="Proteomes" id="UP000054123"/>
    </source>
</evidence>
<dbReference type="InterPro" id="IPR000417">
    <property type="entry name" value="Hyethyz_kinase"/>
</dbReference>
<keyword evidence="10 11" id="KW-0784">Thiamine biosynthesis</keyword>
<dbReference type="UniPathway" id="UPA00060">
    <property type="reaction ID" value="UER00139"/>
</dbReference>
<comment type="catalytic activity">
    <reaction evidence="1 11">
        <text>5-(2-hydroxyethyl)-4-methylthiazole + ATP = 4-methyl-5-(2-phosphooxyethyl)-thiazole + ADP + H(+)</text>
        <dbReference type="Rhea" id="RHEA:24212"/>
        <dbReference type="ChEBI" id="CHEBI:15378"/>
        <dbReference type="ChEBI" id="CHEBI:17957"/>
        <dbReference type="ChEBI" id="CHEBI:30616"/>
        <dbReference type="ChEBI" id="CHEBI:58296"/>
        <dbReference type="ChEBI" id="CHEBI:456216"/>
        <dbReference type="EC" id="2.7.1.50"/>
    </reaction>
</comment>
<comment type="pathway">
    <text evidence="3 11">Cofactor biosynthesis; thiamine diphosphate biosynthesis; 4-methyl-5-(2-phosphoethyl)-thiazole from 5-(2-hydroxyethyl)-4-methylthiazole: step 1/1.</text>
</comment>
<comment type="caution">
    <text evidence="12">The sequence shown here is derived from an EMBL/GenBank/DDBJ whole genome shotgun (WGS) entry which is preliminary data.</text>
</comment>
<sequence>MTTPLSYQTQYLQKIRQINPLVHNITNIVAANFSANGLLALGASPIMAAAIEEMESVPQLSSAVVINIGTLIGKEIDAMLLAGKTANRLGIPVVLDPVGVGATPFRRQTVEKLLSEIQFTAIRGNAGELATLANVDWHTKGVDAGEGSYSLQEIAQTVAAQYKTIAAISGETDVISNGSHTALLQNGTAMFPKTTASGCLLSAICGAFLAVAGKEKEFAALVEAFTVYAVAGEFAAQTLRPTQHGQFAVNLLDQLGEITPETVEKLAKVAYV</sequence>
<dbReference type="Proteomes" id="UP000054123">
    <property type="component" value="Unassembled WGS sequence"/>
</dbReference>
<comment type="cofactor">
    <cofactor evidence="2 11">
        <name>Mg(2+)</name>
        <dbReference type="ChEBI" id="CHEBI:18420"/>
    </cofactor>
</comment>
<evidence type="ECO:0000256" key="4">
    <source>
        <dbReference type="ARBA" id="ARBA00022679"/>
    </source>
</evidence>
<feature type="binding site" evidence="11">
    <location>
        <position position="47"/>
    </location>
    <ligand>
        <name>substrate</name>
    </ligand>
</feature>
<name>A0A011ND28_9PAST</name>
<dbReference type="GO" id="GO:0009229">
    <property type="term" value="P:thiamine diphosphate biosynthetic process"/>
    <property type="evidence" value="ECO:0007669"/>
    <property type="project" value="UniProtKB-UniRule"/>
</dbReference>
<dbReference type="EC" id="2.7.1.50" evidence="11"/>
<dbReference type="GO" id="GO:0004417">
    <property type="term" value="F:hydroxyethylthiazole kinase activity"/>
    <property type="evidence" value="ECO:0007669"/>
    <property type="project" value="UniProtKB-UniRule"/>
</dbReference>
<dbReference type="GO" id="GO:0005524">
    <property type="term" value="F:ATP binding"/>
    <property type="evidence" value="ECO:0007669"/>
    <property type="project" value="UniProtKB-UniRule"/>
</dbReference>
<evidence type="ECO:0000256" key="8">
    <source>
        <dbReference type="ARBA" id="ARBA00022840"/>
    </source>
</evidence>
<comment type="function">
    <text evidence="11">Catalyzes the phosphorylation of the hydroxyl group of 4-methyl-5-beta-hydroxyethylthiazole (THZ).</text>
</comment>
<protein>
    <recommendedName>
        <fullName evidence="11">Hydroxyethylthiazole kinase</fullName>
        <ecNumber evidence="11">2.7.1.50</ecNumber>
    </recommendedName>
    <alternativeName>
        <fullName evidence="11">4-methyl-5-beta-hydroxyethylthiazole kinase</fullName>
        <shortName evidence="11">TH kinase</shortName>
        <shortName evidence="11">Thz kinase</shortName>
    </alternativeName>
</protein>
<dbReference type="InterPro" id="IPR029056">
    <property type="entry name" value="Ribokinase-like"/>
</dbReference>
<evidence type="ECO:0000256" key="1">
    <source>
        <dbReference type="ARBA" id="ARBA00001771"/>
    </source>
</evidence>
<feature type="binding site" evidence="11">
    <location>
        <position position="196"/>
    </location>
    <ligand>
        <name>substrate</name>
    </ligand>
</feature>
<comment type="similarity">
    <text evidence="11">Belongs to the Thz kinase family.</text>
</comment>
<dbReference type="GO" id="GO:0009228">
    <property type="term" value="P:thiamine biosynthetic process"/>
    <property type="evidence" value="ECO:0007669"/>
    <property type="project" value="UniProtKB-KW"/>
</dbReference>
<dbReference type="PIRSF" id="PIRSF000513">
    <property type="entry name" value="Thz_kinase"/>
    <property type="match status" value="1"/>
</dbReference>
<dbReference type="Gene3D" id="3.40.1190.20">
    <property type="match status" value="1"/>
</dbReference>
<evidence type="ECO:0000256" key="5">
    <source>
        <dbReference type="ARBA" id="ARBA00022723"/>
    </source>
</evidence>
<evidence type="ECO:0000256" key="11">
    <source>
        <dbReference type="HAMAP-Rule" id="MF_00228"/>
    </source>
</evidence>
<dbReference type="GO" id="GO:0000287">
    <property type="term" value="F:magnesium ion binding"/>
    <property type="evidence" value="ECO:0007669"/>
    <property type="project" value="UniProtKB-UniRule"/>
</dbReference>
<keyword evidence="13" id="KW-1185">Reference proteome</keyword>
<accession>A0A011ND28</accession>